<name>A0A6S7FP70_PARCT</name>
<accession>A0A6S7FP70</accession>
<protein>
    <submittedName>
        <fullName evidence="1">Uncharacterized protein</fullName>
    </submittedName>
</protein>
<organism evidence="1 2">
    <name type="scientific">Paramuricea clavata</name>
    <name type="common">Red gorgonian</name>
    <name type="synonym">Violescent sea-whip</name>
    <dbReference type="NCBI Taxonomy" id="317549"/>
    <lineage>
        <taxon>Eukaryota</taxon>
        <taxon>Metazoa</taxon>
        <taxon>Cnidaria</taxon>
        <taxon>Anthozoa</taxon>
        <taxon>Octocorallia</taxon>
        <taxon>Malacalcyonacea</taxon>
        <taxon>Plexauridae</taxon>
        <taxon>Paramuricea</taxon>
    </lineage>
</organism>
<proteinExistence type="predicted"/>
<reference evidence="1" key="1">
    <citation type="submission" date="2020-04" db="EMBL/GenBank/DDBJ databases">
        <authorList>
            <person name="Alioto T."/>
            <person name="Alioto T."/>
            <person name="Gomez Garrido J."/>
        </authorList>
    </citation>
    <scope>NUCLEOTIDE SEQUENCE</scope>
    <source>
        <strain evidence="1">A484AB</strain>
    </source>
</reference>
<keyword evidence="2" id="KW-1185">Reference proteome</keyword>
<dbReference type="Proteomes" id="UP001152795">
    <property type="component" value="Unassembled WGS sequence"/>
</dbReference>
<dbReference type="EMBL" id="CACRXK020000070">
    <property type="protein sequence ID" value="CAB3977779.1"/>
    <property type="molecule type" value="Genomic_DNA"/>
</dbReference>
<evidence type="ECO:0000313" key="2">
    <source>
        <dbReference type="Proteomes" id="UP001152795"/>
    </source>
</evidence>
<evidence type="ECO:0000313" key="1">
    <source>
        <dbReference type="EMBL" id="CAB3977779.1"/>
    </source>
</evidence>
<comment type="caution">
    <text evidence="1">The sequence shown here is derived from an EMBL/GenBank/DDBJ whole genome shotgun (WGS) entry which is preliminary data.</text>
</comment>
<dbReference type="AlphaFoldDB" id="A0A6S7FP70"/>
<sequence>MELLKKANNLKTEIGSMLAEKRNGVKIDVIEFKLRMRKYLKDLFLKMRLPAKYLLVFMIADKLRNRKPYAVPVQFLPYKSITDSKLIELETTLQRIMEKNGMTVVVDARNNARRDPLESHPGVPVEDVRWLRDFIDDGEEKVDFTKAIHILRRKLFPFMHNPNPWALPIYD</sequence>
<gene>
    <name evidence="1" type="ORF">PACLA_8A045528</name>
</gene>